<dbReference type="RefSeq" id="XP_008442339.1">
    <property type="nucleotide sequence ID" value="XM_008444117.3"/>
</dbReference>
<dbReference type="SMART" id="SM00108">
    <property type="entry name" value="B_lectin"/>
    <property type="match status" value="1"/>
</dbReference>
<keyword evidence="3" id="KW-0325">Glycoprotein</keyword>
<name>A0A1S3B646_CUCME</name>
<keyword evidence="6" id="KW-1185">Reference proteome</keyword>
<dbReference type="Pfam" id="PF01453">
    <property type="entry name" value="B_lectin"/>
    <property type="match status" value="1"/>
</dbReference>
<dbReference type="OrthoDB" id="740822at2759"/>
<evidence type="ECO:0000259" key="5">
    <source>
        <dbReference type="PROSITE" id="PS50927"/>
    </source>
</evidence>
<keyword evidence="4" id="KW-1133">Transmembrane helix</keyword>
<dbReference type="InParanoid" id="A0A1S3B646"/>
<organism evidence="6 7">
    <name type="scientific">Cucumis melo</name>
    <name type="common">Muskmelon</name>
    <dbReference type="NCBI Taxonomy" id="3656"/>
    <lineage>
        <taxon>Eukaryota</taxon>
        <taxon>Viridiplantae</taxon>
        <taxon>Streptophyta</taxon>
        <taxon>Embryophyta</taxon>
        <taxon>Tracheophyta</taxon>
        <taxon>Spermatophyta</taxon>
        <taxon>Magnoliopsida</taxon>
        <taxon>eudicotyledons</taxon>
        <taxon>Gunneridae</taxon>
        <taxon>Pentapetalae</taxon>
        <taxon>rosids</taxon>
        <taxon>fabids</taxon>
        <taxon>Cucurbitales</taxon>
        <taxon>Cucurbitaceae</taxon>
        <taxon>Benincaseae</taxon>
        <taxon>Cucumis</taxon>
    </lineage>
</organism>
<feature type="transmembrane region" description="Helical" evidence="4">
    <location>
        <begin position="450"/>
        <end position="475"/>
    </location>
</feature>
<accession>A0A1S3B646</accession>
<reference evidence="7" key="1">
    <citation type="submission" date="2025-08" db="UniProtKB">
        <authorList>
            <consortium name="RefSeq"/>
        </authorList>
    </citation>
    <scope>IDENTIFICATION</scope>
    <source>
        <tissue evidence="7">Stem</tissue>
    </source>
</reference>
<dbReference type="PANTHER" id="PTHR47976:SF120">
    <property type="entry name" value="G-TYPE LECTIN S-RECEPTOR-LIKE SERINE_THREONINE-PROTEIN KINASE SD2-5"/>
    <property type="match status" value="1"/>
</dbReference>
<evidence type="ECO:0000256" key="2">
    <source>
        <dbReference type="ARBA" id="ARBA00023157"/>
    </source>
</evidence>
<proteinExistence type="predicted"/>
<dbReference type="InterPro" id="IPR036426">
    <property type="entry name" value="Bulb-type_lectin_dom_sf"/>
</dbReference>
<dbReference type="Gene3D" id="2.90.10.10">
    <property type="entry name" value="Bulb-type lectin domain"/>
    <property type="match status" value="1"/>
</dbReference>
<dbReference type="InterPro" id="IPR001480">
    <property type="entry name" value="Bulb-type_lectin_dom"/>
</dbReference>
<dbReference type="AlphaFoldDB" id="A0A1S3B646"/>
<sequence length="490" mass="55212">MKGDESLFGWEWELEWEWEWEWTALLFPSIAFIHHSHASFSFLFPFFHQKLIPASFICFFWIFHISSHEVHLAVPAEYVEGFIGRAFLMESENLMPPNFRAALAIEATQGQYSCSLQVFLGEVKVWSSGHFSRFFTAEKCVLELTADGDLRLKGPTGHVGWRTGTSRQGVERLRILRNGNLALVDAIEGIKWQSFNFPTDVMVLGQSLNVKTHLTSFPPHSIFFYSFEIQTQRIALYLNSPKCKYSYWEFKPPNNINLSYITLNPEGLDFFDDRANKIATIPSGTPHPLRFLALGNKTGNLGLYSYSPQNGIFEASFRALTTTCDLPLACKPYGICTFSNSCSCIGSKCREEMGGEFCEAKGEMMELVGVSSILRDGPKRVNVSKEECGEWCLDDCKCVAALHYSVMEECYLYRVVIGVKQIEKGMGLSYMVKVPKGTALGSHKSGLKRWVLAVVGVVDGVVILAVSGGLAYYFVKRRRKKNLTDTDVHS</sequence>
<dbReference type="KEGG" id="cmo:103486240"/>
<gene>
    <name evidence="7" type="primary">LOC103486240</name>
</gene>
<keyword evidence="4" id="KW-0812">Transmembrane</keyword>
<evidence type="ECO:0000313" key="7">
    <source>
        <dbReference type="RefSeq" id="XP_008442339.1"/>
    </source>
</evidence>
<dbReference type="InterPro" id="IPR051343">
    <property type="entry name" value="G-type_lectin_kinases/EP1-like"/>
</dbReference>
<keyword evidence="4" id="KW-0472">Membrane</keyword>
<dbReference type="PANTHER" id="PTHR47976">
    <property type="entry name" value="G-TYPE LECTIN S-RECEPTOR-LIKE SERINE/THREONINE-PROTEIN KINASE SD2-5"/>
    <property type="match status" value="1"/>
</dbReference>
<dbReference type="eggNOG" id="ENOG502QT4R">
    <property type="taxonomic scope" value="Eukaryota"/>
</dbReference>
<evidence type="ECO:0000256" key="3">
    <source>
        <dbReference type="ARBA" id="ARBA00023180"/>
    </source>
</evidence>
<keyword evidence="2" id="KW-1015">Disulfide bond</keyword>
<evidence type="ECO:0000256" key="1">
    <source>
        <dbReference type="ARBA" id="ARBA00022729"/>
    </source>
</evidence>
<dbReference type="SUPFAM" id="SSF51110">
    <property type="entry name" value="alpha-D-mannose-specific plant lectins"/>
    <property type="match status" value="1"/>
</dbReference>
<dbReference type="PROSITE" id="PS50927">
    <property type="entry name" value="BULB_LECTIN"/>
    <property type="match status" value="1"/>
</dbReference>
<dbReference type="Proteomes" id="UP001652600">
    <property type="component" value="Chromosome 4"/>
</dbReference>
<dbReference type="GeneID" id="103486240"/>
<evidence type="ECO:0000256" key="4">
    <source>
        <dbReference type="SAM" id="Phobius"/>
    </source>
</evidence>
<keyword evidence="1" id="KW-0732">Signal</keyword>
<dbReference type="FunCoup" id="A0A1S3B646">
    <property type="interactions" value="202"/>
</dbReference>
<feature type="domain" description="Bulb-type lectin" evidence="5">
    <location>
        <begin position="79"/>
        <end position="196"/>
    </location>
</feature>
<protein>
    <submittedName>
        <fullName evidence="7">EP1-like glycoprotein 4</fullName>
    </submittedName>
</protein>
<evidence type="ECO:0000313" key="6">
    <source>
        <dbReference type="Proteomes" id="UP001652600"/>
    </source>
</evidence>
<dbReference type="SMR" id="A0A1S3B646"/>